<sequence>MKTLVRTMIIIVILLMVLGAVLVFTASGTYSEVKFDNIYFLFRSHIGKLIAALLTGIVFAIIPYEKYKEYSKPMLFIIIALLILTILLAPKFKGAARWIDLGVIRFQPSEVAKLILFMHLAGMIERKGKLLKDFKHGFQYTLVWIFVVAGLVLVQPNLSTSMIIIFTSFTLLYIGGGRLRHIAATLGAASIAGGAAMMMFSHSRQRIIGFIDSINSGHVPNIQVLQAKIGLGSGGLFGVGIGQSRQSDLFLPESYGDFIFSILGEQFGLLGTIIVLTSFFALFVIGVIIAKRAKDEYGQLLGFAISFNIIISAFINAGVVTGLLPTTGITLPFISFGGTSIILFCASIGILINIAHQSSKSTITKVKIIE</sequence>
<dbReference type="EC" id="2.4.99.28" evidence="10"/>
<proteinExistence type="predicted"/>
<keyword evidence="7 12" id="KW-1133">Transmembrane helix</keyword>
<feature type="transmembrane region" description="Helical" evidence="12">
    <location>
        <begin position="330"/>
        <end position="355"/>
    </location>
</feature>
<protein>
    <recommendedName>
        <fullName evidence="10">peptidoglycan glycosyltransferase</fullName>
        <ecNumber evidence="10">2.4.99.28</ecNumber>
    </recommendedName>
    <alternativeName>
        <fullName evidence="9">Peptidoglycan polymerase</fullName>
    </alternativeName>
</protein>
<keyword evidence="8 12" id="KW-0472">Membrane</keyword>
<keyword evidence="6" id="KW-0573">Peptidoglycan synthesis</keyword>
<dbReference type="InterPro" id="IPR001182">
    <property type="entry name" value="FtsW/RodA"/>
</dbReference>
<evidence type="ECO:0000256" key="7">
    <source>
        <dbReference type="ARBA" id="ARBA00022989"/>
    </source>
</evidence>
<dbReference type="EMBL" id="UOGD01000088">
    <property type="protein sequence ID" value="VAX17955.1"/>
    <property type="molecule type" value="Genomic_DNA"/>
</dbReference>
<evidence type="ECO:0000256" key="8">
    <source>
        <dbReference type="ARBA" id="ARBA00023136"/>
    </source>
</evidence>
<dbReference type="GO" id="GO:0009252">
    <property type="term" value="P:peptidoglycan biosynthetic process"/>
    <property type="evidence" value="ECO:0007669"/>
    <property type="project" value="UniProtKB-KW"/>
</dbReference>
<feature type="transmembrane region" description="Helical" evidence="12">
    <location>
        <begin position="301"/>
        <end position="324"/>
    </location>
</feature>
<keyword evidence="5" id="KW-0133">Cell shape</keyword>
<feature type="transmembrane region" description="Helical" evidence="12">
    <location>
        <begin position="38"/>
        <end position="62"/>
    </location>
</feature>
<evidence type="ECO:0000256" key="12">
    <source>
        <dbReference type="SAM" id="Phobius"/>
    </source>
</evidence>
<evidence type="ECO:0000256" key="2">
    <source>
        <dbReference type="ARBA" id="ARBA00022676"/>
    </source>
</evidence>
<evidence type="ECO:0000313" key="13">
    <source>
        <dbReference type="EMBL" id="VAX17955.1"/>
    </source>
</evidence>
<dbReference type="Pfam" id="PF01098">
    <property type="entry name" value="FTSW_RODA_SPOVE"/>
    <property type="match status" value="1"/>
</dbReference>
<dbReference type="GO" id="GO:0008955">
    <property type="term" value="F:peptidoglycan glycosyltransferase activity"/>
    <property type="evidence" value="ECO:0007669"/>
    <property type="project" value="UniProtKB-EC"/>
</dbReference>
<evidence type="ECO:0000256" key="10">
    <source>
        <dbReference type="ARBA" id="ARBA00044770"/>
    </source>
</evidence>
<feature type="transmembrane region" description="Helical" evidence="12">
    <location>
        <begin position="7"/>
        <end position="26"/>
    </location>
</feature>
<keyword evidence="13" id="KW-0132">Cell division</keyword>
<dbReference type="GO" id="GO:0032153">
    <property type="term" value="C:cell division site"/>
    <property type="evidence" value="ECO:0007669"/>
    <property type="project" value="TreeGrafter"/>
</dbReference>
<dbReference type="GO" id="GO:0051301">
    <property type="term" value="P:cell division"/>
    <property type="evidence" value="ECO:0007669"/>
    <property type="project" value="UniProtKB-KW"/>
</dbReference>
<feature type="transmembrane region" description="Helical" evidence="12">
    <location>
        <begin position="267"/>
        <end position="289"/>
    </location>
</feature>
<dbReference type="GO" id="GO:0015648">
    <property type="term" value="F:lipid-linked peptidoglycan transporter activity"/>
    <property type="evidence" value="ECO:0007669"/>
    <property type="project" value="TreeGrafter"/>
</dbReference>
<organism evidence="13">
    <name type="scientific">hydrothermal vent metagenome</name>
    <dbReference type="NCBI Taxonomy" id="652676"/>
    <lineage>
        <taxon>unclassified sequences</taxon>
        <taxon>metagenomes</taxon>
        <taxon>ecological metagenomes</taxon>
    </lineage>
</organism>
<dbReference type="PANTHER" id="PTHR30474:SF2">
    <property type="entry name" value="PEPTIDOGLYCAN GLYCOSYLTRANSFERASE FTSW-RELATED"/>
    <property type="match status" value="1"/>
</dbReference>
<gene>
    <name evidence="13" type="ORF">MNBD_IGNAVI01-2863</name>
</gene>
<evidence type="ECO:0000256" key="6">
    <source>
        <dbReference type="ARBA" id="ARBA00022984"/>
    </source>
</evidence>
<dbReference type="AlphaFoldDB" id="A0A3B1CGQ5"/>
<feature type="transmembrane region" description="Helical" evidence="12">
    <location>
        <begin position="74"/>
        <end position="92"/>
    </location>
</feature>
<evidence type="ECO:0000256" key="3">
    <source>
        <dbReference type="ARBA" id="ARBA00022679"/>
    </source>
</evidence>
<dbReference type="GO" id="GO:0005886">
    <property type="term" value="C:plasma membrane"/>
    <property type="evidence" value="ECO:0007669"/>
    <property type="project" value="TreeGrafter"/>
</dbReference>
<comment type="subcellular location">
    <subcellularLocation>
        <location evidence="1">Membrane</location>
        <topology evidence="1">Multi-pass membrane protein</topology>
    </subcellularLocation>
</comment>
<reference evidence="13" key="1">
    <citation type="submission" date="2018-06" db="EMBL/GenBank/DDBJ databases">
        <authorList>
            <person name="Zhirakovskaya E."/>
        </authorList>
    </citation>
    <scope>NUCLEOTIDE SEQUENCE</scope>
</reference>
<name>A0A3B1CGQ5_9ZZZZ</name>
<keyword evidence="13" id="KW-0131">Cell cycle</keyword>
<keyword evidence="4 12" id="KW-0812">Transmembrane</keyword>
<evidence type="ECO:0000256" key="11">
    <source>
        <dbReference type="ARBA" id="ARBA00049902"/>
    </source>
</evidence>
<keyword evidence="2" id="KW-0328">Glycosyltransferase</keyword>
<evidence type="ECO:0000256" key="5">
    <source>
        <dbReference type="ARBA" id="ARBA00022960"/>
    </source>
</evidence>
<accession>A0A3B1CGQ5</accession>
<keyword evidence="3" id="KW-0808">Transferase</keyword>
<dbReference type="PANTHER" id="PTHR30474">
    <property type="entry name" value="CELL CYCLE PROTEIN"/>
    <property type="match status" value="1"/>
</dbReference>
<feature type="transmembrane region" description="Helical" evidence="12">
    <location>
        <begin position="182"/>
        <end position="200"/>
    </location>
</feature>
<evidence type="ECO:0000256" key="1">
    <source>
        <dbReference type="ARBA" id="ARBA00004141"/>
    </source>
</evidence>
<evidence type="ECO:0000256" key="4">
    <source>
        <dbReference type="ARBA" id="ARBA00022692"/>
    </source>
</evidence>
<evidence type="ECO:0000256" key="9">
    <source>
        <dbReference type="ARBA" id="ARBA00032370"/>
    </source>
</evidence>
<comment type="catalytic activity">
    <reaction evidence="11">
        <text>[GlcNAc-(1-&gt;4)-Mur2Ac(oyl-L-Ala-gamma-D-Glu-L-Lys-D-Ala-D-Ala)](n)-di-trans,octa-cis-undecaprenyl diphosphate + beta-D-GlcNAc-(1-&gt;4)-Mur2Ac(oyl-L-Ala-gamma-D-Glu-L-Lys-D-Ala-D-Ala)-di-trans,octa-cis-undecaprenyl diphosphate = [GlcNAc-(1-&gt;4)-Mur2Ac(oyl-L-Ala-gamma-D-Glu-L-Lys-D-Ala-D-Ala)](n+1)-di-trans,octa-cis-undecaprenyl diphosphate + di-trans,octa-cis-undecaprenyl diphosphate + H(+)</text>
        <dbReference type="Rhea" id="RHEA:23708"/>
        <dbReference type="Rhea" id="RHEA-COMP:9602"/>
        <dbReference type="Rhea" id="RHEA-COMP:9603"/>
        <dbReference type="ChEBI" id="CHEBI:15378"/>
        <dbReference type="ChEBI" id="CHEBI:58405"/>
        <dbReference type="ChEBI" id="CHEBI:60033"/>
        <dbReference type="ChEBI" id="CHEBI:78435"/>
        <dbReference type="EC" id="2.4.99.28"/>
    </reaction>
</comment>
<dbReference type="GO" id="GO:0008360">
    <property type="term" value="P:regulation of cell shape"/>
    <property type="evidence" value="ECO:0007669"/>
    <property type="project" value="UniProtKB-KW"/>
</dbReference>